<reference evidence="2" key="1">
    <citation type="submission" date="2013-04" db="EMBL/GenBank/DDBJ databases">
        <title>The Genome Sequence of Fonticula alba ATCC 38817.</title>
        <authorList>
            <consortium name="The Broad Institute Genomics Platform"/>
            <person name="Russ C."/>
            <person name="Cuomo C."/>
            <person name="Burger G."/>
            <person name="Gray M.W."/>
            <person name="Holland P.W.H."/>
            <person name="King N."/>
            <person name="Lang F.B.F."/>
            <person name="Roger A.J."/>
            <person name="Ruiz-Trillo I."/>
            <person name="Brown M."/>
            <person name="Walker B."/>
            <person name="Young S."/>
            <person name="Zeng Q."/>
            <person name="Gargeya S."/>
            <person name="Fitzgerald M."/>
            <person name="Haas B."/>
            <person name="Abouelleil A."/>
            <person name="Allen A.W."/>
            <person name="Alvarado L."/>
            <person name="Arachchi H.M."/>
            <person name="Berlin A.M."/>
            <person name="Chapman S.B."/>
            <person name="Gainer-Dewar J."/>
            <person name="Goldberg J."/>
            <person name="Griggs A."/>
            <person name="Gujja S."/>
            <person name="Hansen M."/>
            <person name="Howarth C."/>
            <person name="Imamovic A."/>
            <person name="Ireland A."/>
            <person name="Larimer J."/>
            <person name="McCowan C."/>
            <person name="Murphy C."/>
            <person name="Pearson M."/>
            <person name="Poon T.W."/>
            <person name="Priest M."/>
            <person name="Roberts A."/>
            <person name="Saif S."/>
            <person name="Shea T."/>
            <person name="Sisk P."/>
            <person name="Sykes S."/>
            <person name="Wortman J."/>
            <person name="Nusbaum C."/>
            <person name="Birren B."/>
        </authorList>
    </citation>
    <scope>NUCLEOTIDE SEQUENCE [LARGE SCALE GENOMIC DNA]</scope>
    <source>
        <strain evidence="2">ATCC 38817</strain>
    </source>
</reference>
<organism evidence="2">
    <name type="scientific">Fonticula alba</name>
    <name type="common">Slime mold</name>
    <dbReference type="NCBI Taxonomy" id="691883"/>
    <lineage>
        <taxon>Eukaryota</taxon>
        <taxon>Rotosphaerida</taxon>
        <taxon>Fonticulaceae</taxon>
        <taxon>Fonticula</taxon>
    </lineage>
</organism>
<dbReference type="InterPro" id="IPR027417">
    <property type="entry name" value="P-loop_NTPase"/>
</dbReference>
<dbReference type="Gene3D" id="3.40.50.300">
    <property type="entry name" value="P-loop containing nucleotide triphosphate hydrolases"/>
    <property type="match status" value="1"/>
</dbReference>
<feature type="chain" id="PRO_5001566372" description="Protein-tyrosine sulfotransferase" evidence="1">
    <location>
        <begin position="21"/>
        <end position="448"/>
    </location>
</feature>
<dbReference type="GeneID" id="20527927"/>
<keyword evidence="3" id="KW-1185">Reference proteome</keyword>
<name>A0A058Z990_FONAL</name>
<gene>
    <name evidence="2" type="ORF">H696_03202</name>
</gene>
<dbReference type="Pfam" id="PF13469">
    <property type="entry name" value="Sulfotransfer_3"/>
    <property type="match status" value="1"/>
</dbReference>
<dbReference type="OMA" id="HQGLEMW"/>
<proteinExistence type="predicted"/>
<keyword evidence="1" id="KW-0732">Signal</keyword>
<dbReference type="AlphaFoldDB" id="A0A058Z990"/>
<dbReference type="eggNOG" id="ENOG502S93B">
    <property type="taxonomic scope" value="Eukaryota"/>
</dbReference>
<dbReference type="SUPFAM" id="SSF52540">
    <property type="entry name" value="P-loop containing nucleoside triphosphate hydrolases"/>
    <property type="match status" value="1"/>
</dbReference>
<dbReference type="PANTHER" id="PTHR36451:SF1">
    <property type="entry name" value="OMEGA-HYDROXY-BETA-DIHYDROMENAQUINONE-9 SULFOTRANSFERASE STF3"/>
    <property type="match status" value="1"/>
</dbReference>
<dbReference type="OrthoDB" id="429813at2759"/>
<dbReference type="Proteomes" id="UP000030693">
    <property type="component" value="Unassembled WGS sequence"/>
</dbReference>
<protein>
    <recommendedName>
        <fullName evidence="4">Protein-tyrosine sulfotransferase</fullName>
    </recommendedName>
</protein>
<dbReference type="InterPro" id="IPR052736">
    <property type="entry name" value="Stf3_sulfotransferase"/>
</dbReference>
<dbReference type="PANTHER" id="PTHR36451">
    <property type="entry name" value="PAPS-DEPENDENT SULFOTRANSFERASE STF3"/>
    <property type="match status" value="1"/>
</dbReference>
<dbReference type="RefSeq" id="XP_009495361.1">
    <property type="nucleotide sequence ID" value="XM_009497086.1"/>
</dbReference>
<dbReference type="EMBL" id="KB932204">
    <property type="protein sequence ID" value="KCV70845.1"/>
    <property type="molecule type" value="Genomic_DNA"/>
</dbReference>
<evidence type="ECO:0000313" key="3">
    <source>
        <dbReference type="Proteomes" id="UP000030693"/>
    </source>
</evidence>
<evidence type="ECO:0000256" key="1">
    <source>
        <dbReference type="SAM" id="SignalP"/>
    </source>
</evidence>
<accession>A0A058Z990</accession>
<feature type="signal peptide" evidence="1">
    <location>
        <begin position="1"/>
        <end position="20"/>
    </location>
</feature>
<sequence>MLYIIASALAGLAVFVGVFGQSPGKKNFGSNHFPRGPNYRPHFRVLAMIYRAMYRLGLRPGAINIQHYHDLIDSAPSKHFGPQDDCHRSLRIFTRGVEANPNISAIGRIMVRSALTRCLNARFNVMKFVDEHPEIVDVKIDRPIIIVGLPRTGSTLLQGLMSRDPASRSPYFFEMIQFHNPTPPTTKEGFATDPRIKMTEDRLKTLDSLAPGSVAEMSKSHPARAFIVDEELMIMFHQLVLEFYLLAAGDEFFNTFVDCTHKEYAYIYTKRFIQMMQWSWAPDSHWVLKSPFHSLYMEDLMKQFPDARIVITHRNVHSVVPSFAKLIEVQAWQFFEDATVDRRIAGRYAVIASQKMIEGVERFRKFHTGTKPFDCRYPELVKDPVAMVKRIYDHFDMDFTPAFENALRSFINDNPQGKHGRNTYTLEDFGLSAQELDETFAEYQAQYA</sequence>
<evidence type="ECO:0008006" key="4">
    <source>
        <dbReference type="Google" id="ProtNLM"/>
    </source>
</evidence>
<evidence type="ECO:0000313" key="2">
    <source>
        <dbReference type="EMBL" id="KCV70845.1"/>
    </source>
</evidence>